<keyword evidence="2" id="KW-1185">Reference proteome</keyword>
<accession>A0ABQ7G4A4</accession>
<organism evidence="1 2">
    <name type="scientific">Dunaliella salina</name>
    <name type="common">Green alga</name>
    <name type="synonym">Protococcus salinus</name>
    <dbReference type="NCBI Taxonomy" id="3046"/>
    <lineage>
        <taxon>Eukaryota</taxon>
        <taxon>Viridiplantae</taxon>
        <taxon>Chlorophyta</taxon>
        <taxon>core chlorophytes</taxon>
        <taxon>Chlorophyceae</taxon>
        <taxon>CS clade</taxon>
        <taxon>Chlamydomonadales</taxon>
        <taxon>Dunaliellaceae</taxon>
        <taxon>Dunaliella</taxon>
    </lineage>
</organism>
<name>A0ABQ7G4A4_DUNSA</name>
<dbReference type="EMBL" id="MU070159">
    <property type="protein sequence ID" value="KAF5829443.1"/>
    <property type="molecule type" value="Genomic_DNA"/>
</dbReference>
<protein>
    <submittedName>
        <fullName evidence="1">Uncharacterized protein</fullName>
    </submittedName>
</protein>
<reference evidence="1" key="1">
    <citation type="submission" date="2017-08" db="EMBL/GenBank/DDBJ databases">
        <authorList>
            <person name="Polle J.E."/>
            <person name="Barry K."/>
            <person name="Cushman J."/>
            <person name="Schmutz J."/>
            <person name="Tran D."/>
            <person name="Hathwaick L.T."/>
            <person name="Yim W.C."/>
            <person name="Jenkins J."/>
            <person name="Mckie-Krisberg Z.M."/>
            <person name="Prochnik S."/>
            <person name="Lindquist E."/>
            <person name="Dockter R.B."/>
            <person name="Adam C."/>
            <person name="Molina H."/>
            <person name="Bunkerborg J."/>
            <person name="Jin E."/>
            <person name="Buchheim M."/>
            <person name="Magnuson J."/>
        </authorList>
    </citation>
    <scope>NUCLEOTIDE SEQUENCE</scope>
    <source>
        <strain evidence="1">CCAP 19/18</strain>
    </source>
</reference>
<sequence>MLAFAGSLSRVRHVQGQSKSNSRIGPSIHSIKIYSSCGKLKTYAHEEGVLVEDSDVCMLPIELETAALGGALQAAACHQGADVAEYIRQNPTKLSDKVVEPDPSVRGLYEAAFERHVSLGNHLFADMHA</sequence>
<gene>
    <name evidence="1" type="ORF">DUNSADRAFT_16067</name>
</gene>
<proteinExistence type="predicted"/>
<dbReference type="Gene3D" id="3.30.420.40">
    <property type="match status" value="1"/>
</dbReference>
<evidence type="ECO:0000313" key="1">
    <source>
        <dbReference type="EMBL" id="KAF5829443.1"/>
    </source>
</evidence>
<evidence type="ECO:0000313" key="2">
    <source>
        <dbReference type="Proteomes" id="UP000815325"/>
    </source>
</evidence>
<dbReference type="Proteomes" id="UP000815325">
    <property type="component" value="Unassembled WGS sequence"/>
</dbReference>
<comment type="caution">
    <text evidence="1">The sequence shown here is derived from an EMBL/GenBank/DDBJ whole genome shotgun (WGS) entry which is preliminary data.</text>
</comment>